<dbReference type="RefSeq" id="XP_029224801.1">
    <property type="nucleotide sequence ID" value="XM_029375082.1"/>
</dbReference>
<dbReference type="GO" id="GO:0016787">
    <property type="term" value="F:hydrolase activity"/>
    <property type="evidence" value="ECO:0007669"/>
    <property type="project" value="UniProtKB-KW"/>
</dbReference>
<feature type="domain" description="Kinesin motor" evidence="9">
    <location>
        <begin position="51"/>
        <end position="412"/>
    </location>
</feature>
<comment type="caution">
    <text evidence="10">The sequence shown here is derived from an EMBL/GenBank/DDBJ whole genome shotgun (WGS) entry which is preliminary data.</text>
</comment>
<feature type="coiled-coil region" evidence="7">
    <location>
        <begin position="1157"/>
        <end position="1202"/>
    </location>
</feature>
<feature type="compositionally biased region" description="Pro residues" evidence="8">
    <location>
        <begin position="18"/>
        <end position="27"/>
    </location>
</feature>
<dbReference type="InterPro" id="IPR036961">
    <property type="entry name" value="Kinesin_motor_dom_sf"/>
</dbReference>
<dbReference type="GO" id="GO:0005737">
    <property type="term" value="C:cytoplasm"/>
    <property type="evidence" value="ECO:0007669"/>
    <property type="project" value="UniProtKB-SubCell"/>
</dbReference>
<dbReference type="SUPFAM" id="SSF52540">
    <property type="entry name" value="P-loop containing nucleoside triphosphate hydrolases"/>
    <property type="match status" value="1"/>
</dbReference>
<dbReference type="InterPro" id="IPR001752">
    <property type="entry name" value="Kinesin_motor_dom"/>
</dbReference>
<dbReference type="InterPro" id="IPR027417">
    <property type="entry name" value="P-loop_NTPase"/>
</dbReference>
<dbReference type="GO" id="GO:0008017">
    <property type="term" value="F:microtubule binding"/>
    <property type="evidence" value="ECO:0007669"/>
    <property type="project" value="InterPro"/>
</dbReference>
<dbReference type="PANTHER" id="PTHR47969:SF15">
    <property type="entry name" value="CHROMOSOME-ASSOCIATED KINESIN KIF4A-RELATED"/>
    <property type="match status" value="1"/>
</dbReference>
<dbReference type="EC" id="3.6.4.4" evidence="10"/>
<dbReference type="GO" id="GO:0007018">
    <property type="term" value="P:microtubule-based movement"/>
    <property type="evidence" value="ECO:0007669"/>
    <property type="project" value="InterPro"/>
</dbReference>
<comment type="subcellular location">
    <subcellularLocation>
        <location evidence="1">Cytoplasm</location>
    </subcellularLocation>
</comment>
<keyword evidence="5 7" id="KW-0175">Coiled coil</keyword>
<dbReference type="PROSITE" id="PS50067">
    <property type="entry name" value="KINESIN_MOTOR_2"/>
    <property type="match status" value="1"/>
</dbReference>
<feature type="coiled-coil region" evidence="7">
    <location>
        <begin position="427"/>
        <end position="549"/>
    </location>
</feature>
<organism evidence="10 11">
    <name type="scientific">Trypanosoma conorhini</name>
    <dbReference type="NCBI Taxonomy" id="83891"/>
    <lineage>
        <taxon>Eukaryota</taxon>
        <taxon>Discoba</taxon>
        <taxon>Euglenozoa</taxon>
        <taxon>Kinetoplastea</taxon>
        <taxon>Metakinetoplastina</taxon>
        <taxon>Trypanosomatida</taxon>
        <taxon>Trypanosomatidae</taxon>
        <taxon>Trypanosoma</taxon>
    </lineage>
</organism>
<dbReference type="InterPro" id="IPR027640">
    <property type="entry name" value="Kinesin-like_fam"/>
</dbReference>
<protein>
    <submittedName>
        <fullName evidence="10">Putative Unc104-like kinesin</fullName>
        <ecNumber evidence="10">3.6.4.4</ecNumber>
    </submittedName>
</protein>
<sequence length="1397" mass="159068">MSMQRYMLSARHRESDTPAPPPRPPSRPRGGRPLSSGSATGRATPRGGGEAVHVVVRVRPPSPSESAQELVVTMDPSRGIVVVKDRMEGQRMFSVDMPVWSCVGKALDGSTPVTQSALYERVGRPLLRHALDGFNSTLVAYGQTGSGKTYTMMGEGGAAVTQDGEDVLNSSEEGIIPRLCRDMFQEIQSRSFTSATGETISWEVHVSFVEVYCEKISDLLNRNTPVTLRDDAVGNETYFSLAGARRVQVKNTLDILQALALGNSCRRTASTSMNERSNRSHAIFVVELTEILSFTDPDGEVASALSKSLVIRLVDLAGSERVGESGVSGQQFREGVDINLSLFTLGLVIESLSDPGRRNIKPPYRESTLTKILKDAFGGNSKTTMICTVAPAKAHRSETVQTLQYGARARHVVNRPHVEEDPSAIELRKANEELLRLRCQLSETQQGSRQYQDLVQQLERANKRLRQEQGLSRRRMALFAKKEEELATYFRKMEEERGRYDSRLQELAAEVERAKVKQQEKERQLRHAHRRAEELAEGHQREIQSQREAMERQFKCQTKNMLQKQQAAEERMQQLGGILSRRVDELVETVESLKKGLKRKERLAAQREKGLREETACRERELSRRLLEAKVLIERLQAKIAVKESDLTRRREASQDEAQARELKLREKLRKAEVQLQLHGTDAKKQCEEMSALYEKELAIQRQEVELQEMQQESEARAAERETHISRREEALAEQVKKVEKPAFCDRHSSPRVQSEPQLGQGSVDLGVKKLPVVEEEVEASDKGNAKTEGASRRRAQLEKTLAEREAALRLKKEALDAREGGLRRRQPQWAKEATALGPHASESAMAGVALDAEARSEAATMLEAELKTRLAMVDGDAENLAACLRLGEEALRRRELWGVDYAEGHARAALKRHEDGELGLIQRQMHLEGNELRVSRYERSVELLRQKHLRQHATWSSWVQEFFFAMQQRSRAMLESSRTGEYELLRLLEGAARASRLGTAQPEALAPAGGIEAHEAVSRAELQRREEALTAEQRRLTQRILSFKQLQQQREEDFYWKEEQGKAYLRELEAAGREQTAEHRRIEAELAAARQQLRRRESVLEGHVKRTQHLLKERQAAGEANDINTWERTEGEYIDKMHELLQGELIQHGVAGEGSQADAQNLLKLKEAELRELGAQMRRYIKQLHADEERWQNRVAAEEERMRMYLLSLEEDEYMDVPGEAPLGEAACQLLQDTEERERNLQRIQEQRVQQRAADLARRLDEAVCTAVDGERTLLDQESDLRAQLEKNEEVKRRIQHYERELQRQRRNYADLQKLLGDRERLLLREHAHRLSGKDSAAQLADDLLGANKFLQSQLEVWIRKYNVLKTDEKVECERCSWQNTRDAVVCRCCGNPQLV</sequence>
<evidence type="ECO:0000256" key="2">
    <source>
        <dbReference type="ARBA" id="ARBA00022490"/>
    </source>
</evidence>
<feature type="region of interest" description="Disordered" evidence="8">
    <location>
        <begin position="1"/>
        <end position="49"/>
    </location>
</feature>
<dbReference type="SMART" id="SM00129">
    <property type="entry name" value="KISc"/>
    <property type="match status" value="1"/>
</dbReference>
<dbReference type="CDD" id="cd00106">
    <property type="entry name" value="KISc"/>
    <property type="match status" value="1"/>
</dbReference>
<feature type="coiled-coil region" evidence="7">
    <location>
        <begin position="1066"/>
        <end position="1100"/>
    </location>
</feature>
<dbReference type="GO" id="GO:0007052">
    <property type="term" value="P:mitotic spindle organization"/>
    <property type="evidence" value="ECO:0007669"/>
    <property type="project" value="TreeGrafter"/>
</dbReference>
<dbReference type="OrthoDB" id="249110at2759"/>
<accession>A0A422NCM2</accession>
<proteinExistence type="inferred from homology"/>
<dbReference type="EMBL" id="MKKU01000733">
    <property type="protein sequence ID" value="RNF03225.1"/>
    <property type="molecule type" value="Genomic_DNA"/>
</dbReference>
<reference evidence="10 11" key="1">
    <citation type="journal article" date="2018" name="BMC Genomics">
        <title>Genomic comparison of Trypanosoma conorhini and Trypanosoma rangeli to Trypanosoma cruzi strains of high and low virulence.</title>
        <authorList>
            <person name="Bradwell K.R."/>
            <person name="Koparde V.N."/>
            <person name="Matveyev A.V."/>
            <person name="Serrano M.G."/>
            <person name="Alves J.M."/>
            <person name="Parikh H."/>
            <person name="Huang B."/>
            <person name="Lee V."/>
            <person name="Espinosa-Alvarez O."/>
            <person name="Ortiz P.A."/>
            <person name="Costa-Martins A.G."/>
            <person name="Teixeira M.M."/>
            <person name="Buck G.A."/>
        </authorList>
    </citation>
    <scope>NUCLEOTIDE SEQUENCE [LARGE SCALE GENOMIC DNA]</scope>
    <source>
        <strain evidence="10 11">025E</strain>
    </source>
</reference>
<feature type="binding site" evidence="6">
    <location>
        <begin position="142"/>
        <end position="149"/>
    </location>
    <ligand>
        <name>ATP</name>
        <dbReference type="ChEBI" id="CHEBI:30616"/>
    </ligand>
</feature>
<dbReference type="GO" id="GO:0005875">
    <property type="term" value="C:microtubule associated complex"/>
    <property type="evidence" value="ECO:0007669"/>
    <property type="project" value="TreeGrafter"/>
</dbReference>
<dbReference type="Proteomes" id="UP000284403">
    <property type="component" value="Unassembled WGS sequence"/>
</dbReference>
<evidence type="ECO:0000259" key="9">
    <source>
        <dbReference type="PROSITE" id="PS50067"/>
    </source>
</evidence>
<keyword evidence="6" id="KW-0505">Motor protein</keyword>
<keyword evidence="10" id="KW-0378">Hydrolase</keyword>
<dbReference type="PRINTS" id="PR00380">
    <property type="entry name" value="KINESINHEAVY"/>
</dbReference>
<evidence type="ECO:0000256" key="4">
    <source>
        <dbReference type="ARBA" id="ARBA00022840"/>
    </source>
</evidence>
<gene>
    <name evidence="10" type="ORF">Tco025E_08227</name>
</gene>
<keyword evidence="3 6" id="KW-0547">Nucleotide-binding</keyword>
<dbReference type="Gene3D" id="3.40.850.10">
    <property type="entry name" value="Kinesin motor domain"/>
    <property type="match status" value="1"/>
</dbReference>
<evidence type="ECO:0000256" key="1">
    <source>
        <dbReference type="ARBA" id="ARBA00004496"/>
    </source>
</evidence>
<evidence type="ECO:0000256" key="5">
    <source>
        <dbReference type="ARBA" id="ARBA00023054"/>
    </source>
</evidence>
<feature type="coiled-coil region" evidence="7">
    <location>
        <begin position="583"/>
        <end position="722"/>
    </location>
</feature>
<name>A0A422NCM2_9TRYP</name>
<dbReference type="GeneID" id="40321838"/>
<keyword evidence="4 6" id="KW-0067">ATP-binding</keyword>
<evidence type="ECO:0000256" key="6">
    <source>
        <dbReference type="PROSITE-ProRule" id="PRU00283"/>
    </source>
</evidence>
<keyword evidence="11" id="KW-1185">Reference proteome</keyword>
<feature type="coiled-coil region" evidence="7">
    <location>
        <begin position="1275"/>
        <end position="1316"/>
    </location>
</feature>
<dbReference type="GO" id="GO:0005524">
    <property type="term" value="F:ATP binding"/>
    <property type="evidence" value="ECO:0007669"/>
    <property type="project" value="UniProtKB-UniRule"/>
</dbReference>
<dbReference type="GO" id="GO:0051231">
    <property type="term" value="P:spindle elongation"/>
    <property type="evidence" value="ECO:0007669"/>
    <property type="project" value="TreeGrafter"/>
</dbReference>
<evidence type="ECO:0000256" key="3">
    <source>
        <dbReference type="ARBA" id="ARBA00022741"/>
    </source>
</evidence>
<evidence type="ECO:0000313" key="10">
    <source>
        <dbReference type="EMBL" id="RNF03225.1"/>
    </source>
</evidence>
<evidence type="ECO:0000256" key="7">
    <source>
        <dbReference type="SAM" id="Coils"/>
    </source>
</evidence>
<comment type="similarity">
    <text evidence="6">Belongs to the TRAFAC class myosin-kinesin ATPase superfamily. Kinesin family.</text>
</comment>
<evidence type="ECO:0000256" key="8">
    <source>
        <dbReference type="SAM" id="MobiDB-lite"/>
    </source>
</evidence>
<keyword evidence="2" id="KW-0963">Cytoplasm</keyword>
<evidence type="ECO:0000313" key="11">
    <source>
        <dbReference type="Proteomes" id="UP000284403"/>
    </source>
</evidence>
<dbReference type="PANTHER" id="PTHR47969">
    <property type="entry name" value="CHROMOSOME-ASSOCIATED KINESIN KIF4A-RELATED"/>
    <property type="match status" value="1"/>
</dbReference>
<dbReference type="Pfam" id="PF00225">
    <property type="entry name" value="Kinesin"/>
    <property type="match status" value="1"/>
</dbReference>
<dbReference type="GO" id="GO:0003777">
    <property type="term" value="F:microtubule motor activity"/>
    <property type="evidence" value="ECO:0007669"/>
    <property type="project" value="InterPro"/>
</dbReference>